<dbReference type="EMBL" id="JABWAB010000003">
    <property type="protein sequence ID" value="KAF6057637.1"/>
    <property type="molecule type" value="Genomic_DNA"/>
</dbReference>
<organism evidence="2 3">
    <name type="scientific">Candida parapsilosis</name>
    <name type="common">Yeast</name>
    <dbReference type="NCBI Taxonomy" id="5480"/>
    <lineage>
        <taxon>Eukaryota</taxon>
        <taxon>Fungi</taxon>
        <taxon>Dikarya</taxon>
        <taxon>Ascomycota</taxon>
        <taxon>Saccharomycotina</taxon>
        <taxon>Pichiomycetes</taxon>
        <taxon>Debaryomycetaceae</taxon>
        <taxon>Candida/Lodderomyces clade</taxon>
        <taxon>Candida</taxon>
    </lineage>
</organism>
<evidence type="ECO:0000313" key="3">
    <source>
        <dbReference type="Proteomes" id="UP000590412"/>
    </source>
</evidence>
<evidence type="ECO:0000313" key="2">
    <source>
        <dbReference type="EMBL" id="KAF6057637.1"/>
    </source>
</evidence>
<name>A0A8X7TBU8_CANPA</name>
<protein>
    <submittedName>
        <fullName evidence="2">Uncharacterized protein</fullName>
    </submittedName>
</protein>
<sequence length="115" mass="13228">MSERPEDELSALYTLTTSLTDKINESDDAITKINQIVKGLVPEQEHSRLSQDEGEEATTTTTHAKDSDDEMKQLQQQRLQLVMELQKQDYISSKLQELVKENQELLDTIKDYISK</sequence>
<accession>A0A8X7TBU8</accession>
<reference evidence="2" key="1">
    <citation type="submission" date="2020-03" db="EMBL/GenBank/DDBJ databases">
        <title>FDA dAtabase for Regulatory Grade micrObial Sequences (FDA-ARGOS): Supporting development and validation of Infectious Disease Dx tests.</title>
        <authorList>
            <person name="Campos J."/>
            <person name="Goldberg B."/>
            <person name="Tallon L."/>
            <person name="Sadzewicz L."/>
            <person name="Vavikolanu K."/>
            <person name="Mehta A."/>
            <person name="Aluvathingal J."/>
            <person name="Nadendla S."/>
            <person name="Nandy P."/>
            <person name="Geyer C."/>
            <person name="Yan Y."/>
            <person name="Sichtig H."/>
        </authorList>
    </citation>
    <scope>NUCLEOTIDE SEQUENCE [LARGE SCALE GENOMIC DNA]</scope>
    <source>
        <strain evidence="2">FDAARGOS_652</strain>
    </source>
</reference>
<comment type="caution">
    <text evidence="2">The sequence shown here is derived from an EMBL/GenBank/DDBJ whole genome shotgun (WGS) entry which is preliminary data.</text>
</comment>
<proteinExistence type="predicted"/>
<dbReference type="OrthoDB" id="4080914at2759"/>
<dbReference type="AlphaFoldDB" id="A0A8X7TBU8"/>
<dbReference type="Proteomes" id="UP000590412">
    <property type="component" value="Unassembled WGS sequence"/>
</dbReference>
<feature type="region of interest" description="Disordered" evidence="1">
    <location>
        <begin position="41"/>
        <end position="73"/>
    </location>
</feature>
<feature type="compositionally biased region" description="Basic and acidic residues" evidence="1">
    <location>
        <begin position="63"/>
        <end position="72"/>
    </location>
</feature>
<gene>
    <name evidence="2" type="ORF">FOB60_002192</name>
</gene>
<evidence type="ECO:0000256" key="1">
    <source>
        <dbReference type="SAM" id="MobiDB-lite"/>
    </source>
</evidence>